<dbReference type="PANTHER" id="PTHR44329">
    <property type="entry name" value="SERINE/THREONINE-PROTEIN KINASE TNNI3K-RELATED"/>
    <property type="match status" value="1"/>
</dbReference>
<dbReference type="InterPro" id="IPR000719">
    <property type="entry name" value="Prot_kinase_dom"/>
</dbReference>
<feature type="domain" description="Protein kinase" evidence="1">
    <location>
        <begin position="15"/>
        <end position="303"/>
    </location>
</feature>
<sequence>MGQRFPVDLTKQVVIPDRRWPIQGGLAAVYFGQLEGQNVAVKILRYRRAGEHWDASNKRRVEREIKVWAALRHRNICTFLGYVTEFSDYPAMVSKWCEHGTSLDYLKKQKPATRERLKLSQDVSNGLQYLHGLKVIHGDLKPVSFVFLVISILKFWQTNILIDNDCVAKLCDFGLVRLVEWEGPKGMTTTSPYTGTERYKARELFITEGRSYPVATFEGDIYALGLVLLEFVERRYPFQRFKDVGKAIKDCYPPSVRSETTHALKELTGHFWNLLEACWDEPLDRPKIGVVVDALNHFAQIYV</sequence>
<dbReference type="STRING" id="933852.A0A0C3B721"/>
<dbReference type="EMBL" id="KN824300">
    <property type="protein sequence ID" value="KIM27271.1"/>
    <property type="molecule type" value="Genomic_DNA"/>
</dbReference>
<name>A0A0C3B721_SERVB</name>
<keyword evidence="3" id="KW-1185">Reference proteome</keyword>
<evidence type="ECO:0000259" key="1">
    <source>
        <dbReference type="PROSITE" id="PS50011"/>
    </source>
</evidence>
<evidence type="ECO:0000313" key="2">
    <source>
        <dbReference type="EMBL" id="KIM27271.1"/>
    </source>
</evidence>
<dbReference type="HOGENOM" id="CLU_000288_7_18_1"/>
<gene>
    <name evidence="2" type="ORF">M408DRAFT_171689</name>
</gene>
<reference evidence="3" key="2">
    <citation type="submission" date="2015-01" db="EMBL/GenBank/DDBJ databases">
        <title>Evolutionary Origins and Diversification of the Mycorrhizal Mutualists.</title>
        <authorList>
            <consortium name="DOE Joint Genome Institute"/>
            <consortium name="Mycorrhizal Genomics Consortium"/>
            <person name="Kohler A."/>
            <person name="Kuo A."/>
            <person name="Nagy L.G."/>
            <person name="Floudas D."/>
            <person name="Copeland A."/>
            <person name="Barry K.W."/>
            <person name="Cichocki N."/>
            <person name="Veneault-Fourrey C."/>
            <person name="LaButti K."/>
            <person name="Lindquist E.A."/>
            <person name="Lipzen A."/>
            <person name="Lundell T."/>
            <person name="Morin E."/>
            <person name="Murat C."/>
            <person name="Riley R."/>
            <person name="Ohm R."/>
            <person name="Sun H."/>
            <person name="Tunlid A."/>
            <person name="Henrissat B."/>
            <person name="Grigoriev I.V."/>
            <person name="Hibbett D.S."/>
            <person name="Martin F."/>
        </authorList>
    </citation>
    <scope>NUCLEOTIDE SEQUENCE [LARGE SCALE GENOMIC DNA]</scope>
    <source>
        <strain evidence="3">MAFF 305830</strain>
    </source>
</reference>
<dbReference type="SUPFAM" id="SSF56112">
    <property type="entry name" value="Protein kinase-like (PK-like)"/>
    <property type="match status" value="1"/>
</dbReference>
<dbReference type="AlphaFoldDB" id="A0A0C3B721"/>
<evidence type="ECO:0000313" key="3">
    <source>
        <dbReference type="Proteomes" id="UP000054097"/>
    </source>
</evidence>
<dbReference type="Pfam" id="PF00069">
    <property type="entry name" value="Pkinase"/>
    <property type="match status" value="1"/>
</dbReference>
<dbReference type="OrthoDB" id="3260955at2759"/>
<dbReference type="GO" id="GO:0005524">
    <property type="term" value="F:ATP binding"/>
    <property type="evidence" value="ECO:0007669"/>
    <property type="project" value="InterPro"/>
</dbReference>
<protein>
    <recommendedName>
        <fullName evidence="1">Protein kinase domain-containing protein</fullName>
    </recommendedName>
</protein>
<dbReference type="GO" id="GO:0004674">
    <property type="term" value="F:protein serine/threonine kinase activity"/>
    <property type="evidence" value="ECO:0007669"/>
    <property type="project" value="TreeGrafter"/>
</dbReference>
<dbReference type="PIRSF" id="PIRSF000654">
    <property type="entry name" value="Integrin-linked_kinase"/>
    <property type="match status" value="1"/>
</dbReference>
<organism evidence="2 3">
    <name type="scientific">Serendipita vermifera MAFF 305830</name>
    <dbReference type="NCBI Taxonomy" id="933852"/>
    <lineage>
        <taxon>Eukaryota</taxon>
        <taxon>Fungi</taxon>
        <taxon>Dikarya</taxon>
        <taxon>Basidiomycota</taxon>
        <taxon>Agaricomycotina</taxon>
        <taxon>Agaricomycetes</taxon>
        <taxon>Sebacinales</taxon>
        <taxon>Serendipitaceae</taxon>
        <taxon>Serendipita</taxon>
    </lineage>
</organism>
<dbReference type="InterPro" id="IPR051681">
    <property type="entry name" value="Ser/Thr_Kinases-Pseudokinases"/>
</dbReference>
<dbReference type="Gene3D" id="1.10.510.10">
    <property type="entry name" value="Transferase(Phosphotransferase) domain 1"/>
    <property type="match status" value="1"/>
</dbReference>
<dbReference type="InterPro" id="IPR011009">
    <property type="entry name" value="Kinase-like_dom_sf"/>
</dbReference>
<dbReference type="PROSITE" id="PS50011">
    <property type="entry name" value="PROTEIN_KINASE_DOM"/>
    <property type="match status" value="1"/>
</dbReference>
<accession>A0A0C3B721</accession>
<reference evidence="2 3" key="1">
    <citation type="submission" date="2014-04" db="EMBL/GenBank/DDBJ databases">
        <authorList>
            <consortium name="DOE Joint Genome Institute"/>
            <person name="Kuo A."/>
            <person name="Zuccaro A."/>
            <person name="Kohler A."/>
            <person name="Nagy L.G."/>
            <person name="Floudas D."/>
            <person name="Copeland A."/>
            <person name="Barry K.W."/>
            <person name="Cichocki N."/>
            <person name="Veneault-Fourrey C."/>
            <person name="LaButti K."/>
            <person name="Lindquist E.A."/>
            <person name="Lipzen A."/>
            <person name="Lundell T."/>
            <person name="Morin E."/>
            <person name="Murat C."/>
            <person name="Sun H."/>
            <person name="Tunlid A."/>
            <person name="Henrissat B."/>
            <person name="Grigoriev I.V."/>
            <person name="Hibbett D.S."/>
            <person name="Martin F."/>
            <person name="Nordberg H.P."/>
            <person name="Cantor M.N."/>
            <person name="Hua S.X."/>
        </authorList>
    </citation>
    <scope>NUCLEOTIDE SEQUENCE [LARGE SCALE GENOMIC DNA]</scope>
    <source>
        <strain evidence="2 3">MAFF 305830</strain>
    </source>
</reference>
<dbReference type="Proteomes" id="UP000054097">
    <property type="component" value="Unassembled WGS sequence"/>
</dbReference>
<proteinExistence type="predicted"/>